<accession>A0A9W7ZYU1</accession>
<dbReference type="Gene3D" id="1.10.1200.10">
    <property type="entry name" value="ACP-like"/>
    <property type="match status" value="1"/>
</dbReference>
<gene>
    <name evidence="2" type="ORF">IWQ60_007239</name>
</gene>
<proteinExistence type="predicted"/>
<dbReference type="Proteomes" id="UP001150569">
    <property type="component" value="Unassembled WGS sequence"/>
</dbReference>
<dbReference type="GO" id="GO:0005737">
    <property type="term" value="C:cytoplasm"/>
    <property type="evidence" value="ECO:0007669"/>
    <property type="project" value="TreeGrafter"/>
</dbReference>
<feature type="domain" description="Carrier" evidence="1">
    <location>
        <begin position="40"/>
        <end position="116"/>
    </location>
</feature>
<dbReference type="GO" id="GO:0031177">
    <property type="term" value="F:phosphopantetheine binding"/>
    <property type="evidence" value="ECO:0007669"/>
    <property type="project" value="TreeGrafter"/>
</dbReference>
<comment type="caution">
    <text evidence="2">The sequence shown here is derived from an EMBL/GenBank/DDBJ whole genome shotgun (WGS) entry which is preliminary data.</text>
</comment>
<organism evidence="2 3">
    <name type="scientific">Tieghemiomyces parasiticus</name>
    <dbReference type="NCBI Taxonomy" id="78921"/>
    <lineage>
        <taxon>Eukaryota</taxon>
        <taxon>Fungi</taxon>
        <taxon>Fungi incertae sedis</taxon>
        <taxon>Zoopagomycota</taxon>
        <taxon>Kickxellomycotina</taxon>
        <taxon>Dimargaritomycetes</taxon>
        <taxon>Dimargaritales</taxon>
        <taxon>Dimargaritaceae</taxon>
        <taxon>Tieghemiomyces</taxon>
    </lineage>
</organism>
<dbReference type="InterPro" id="IPR036736">
    <property type="entry name" value="ACP-like_sf"/>
</dbReference>
<reference evidence="2" key="1">
    <citation type="submission" date="2022-07" db="EMBL/GenBank/DDBJ databases">
        <title>Phylogenomic reconstructions and comparative analyses of Kickxellomycotina fungi.</title>
        <authorList>
            <person name="Reynolds N.K."/>
            <person name="Stajich J.E."/>
            <person name="Barry K."/>
            <person name="Grigoriev I.V."/>
            <person name="Crous P."/>
            <person name="Smith M.E."/>
        </authorList>
    </citation>
    <scope>NUCLEOTIDE SEQUENCE</scope>
    <source>
        <strain evidence="2">RSA 861</strain>
    </source>
</reference>
<evidence type="ECO:0000313" key="2">
    <source>
        <dbReference type="EMBL" id="KAJ1919448.1"/>
    </source>
</evidence>
<dbReference type="PANTHER" id="PTHR45527:SF12">
    <property type="entry name" value="NONRIBOSOMAL PEPTIDE SYNTHETASE IVOA"/>
    <property type="match status" value="1"/>
</dbReference>
<protein>
    <recommendedName>
        <fullName evidence="1">Carrier domain-containing protein</fullName>
    </recommendedName>
</protein>
<dbReference type="GO" id="GO:0043041">
    <property type="term" value="P:amino acid activation for nonribosomal peptide biosynthetic process"/>
    <property type="evidence" value="ECO:0007669"/>
    <property type="project" value="TreeGrafter"/>
</dbReference>
<name>A0A9W7ZYU1_9FUNG</name>
<dbReference type="InterPro" id="IPR045851">
    <property type="entry name" value="AMP-bd_C_sf"/>
</dbReference>
<dbReference type="InterPro" id="IPR009081">
    <property type="entry name" value="PP-bd_ACP"/>
</dbReference>
<dbReference type="SUPFAM" id="SSF47336">
    <property type="entry name" value="ACP-like"/>
    <property type="match status" value="1"/>
</dbReference>
<dbReference type="Pfam" id="PF00550">
    <property type="entry name" value="PP-binding"/>
    <property type="match status" value="1"/>
</dbReference>
<dbReference type="EMBL" id="JANBPT010000472">
    <property type="protein sequence ID" value="KAJ1919448.1"/>
    <property type="molecule type" value="Genomic_DNA"/>
</dbReference>
<evidence type="ECO:0000259" key="1">
    <source>
        <dbReference type="PROSITE" id="PS50075"/>
    </source>
</evidence>
<dbReference type="SUPFAM" id="SSF56801">
    <property type="entry name" value="Acetyl-CoA synthetase-like"/>
    <property type="match status" value="1"/>
</dbReference>
<dbReference type="OrthoDB" id="416786at2759"/>
<dbReference type="Gene3D" id="3.30.300.30">
    <property type="match status" value="1"/>
</dbReference>
<keyword evidence="3" id="KW-1185">Reference proteome</keyword>
<dbReference type="PANTHER" id="PTHR45527">
    <property type="entry name" value="NONRIBOSOMAL PEPTIDE SYNTHETASE"/>
    <property type="match status" value="1"/>
</dbReference>
<sequence>MVPSALVGLAELPRTPVGKVDRKALPLFHFNRSPTDTDLSTLSPVKSQLLQTVADCLRLDANVIRLDSTFYRIGGNSLSSIQVVAQCQRNGLHLAIADLNRNHTLRQVARLCGEISETSTVSTIMVLEVAGCPRLTPDQMGFFSMSLTGPDDPSLPVMLKIWPDLSRGAVANGGQAHG</sequence>
<dbReference type="GO" id="GO:0044550">
    <property type="term" value="P:secondary metabolite biosynthetic process"/>
    <property type="evidence" value="ECO:0007669"/>
    <property type="project" value="TreeGrafter"/>
</dbReference>
<dbReference type="AlphaFoldDB" id="A0A9W7ZYU1"/>
<evidence type="ECO:0000313" key="3">
    <source>
        <dbReference type="Proteomes" id="UP001150569"/>
    </source>
</evidence>
<dbReference type="PROSITE" id="PS50075">
    <property type="entry name" value="CARRIER"/>
    <property type="match status" value="1"/>
</dbReference>